<keyword evidence="7" id="KW-0677">Repeat</keyword>
<dbReference type="Proteomes" id="UP000031623">
    <property type="component" value="Chromosome"/>
</dbReference>
<dbReference type="NCBIfam" id="NF041874">
    <property type="entry name" value="EPS_EpsC"/>
    <property type="match status" value="1"/>
</dbReference>
<dbReference type="InterPro" id="IPR018357">
    <property type="entry name" value="Hexapep_transf_CS"/>
</dbReference>
<dbReference type="OrthoDB" id="9801456at2"/>
<dbReference type="PROSITE" id="PS00101">
    <property type="entry name" value="HEXAPEP_TRANSFERASES"/>
    <property type="match status" value="1"/>
</dbReference>
<dbReference type="Gene3D" id="2.160.10.10">
    <property type="entry name" value="Hexapeptide repeat proteins"/>
    <property type="match status" value="1"/>
</dbReference>
<dbReference type="SUPFAM" id="SSF51161">
    <property type="entry name" value="Trimeric LpxA-like enzymes"/>
    <property type="match status" value="1"/>
</dbReference>
<dbReference type="FunFam" id="1.10.3130.10:FF:000002">
    <property type="entry name" value="Serine acetyltransferase"/>
    <property type="match status" value="1"/>
</dbReference>
<dbReference type="Gene3D" id="1.10.3130.10">
    <property type="entry name" value="serine acetyltransferase, domain 1"/>
    <property type="match status" value="1"/>
</dbReference>
<dbReference type="GO" id="GO:0005737">
    <property type="term" value="C:cytoplasm"/>
    <property type="evidence" value="ECO:0007669"/>
    <property type="project" value="UniProtKB-SubCell"/>
</dbReference>
<evidence type="ECO:0000256" key="5">
    <source>
        <dbReference type="ARBA" id="ARBA00022605"/>
    </source>
</evidence>
<keyword evidence="5" id="KW-0028">Amino-acid biosynthesis</keyword>
<dbReference type="InterPro" id="IPR042122">
    <property type="entry name" value="Ser_AcTrfase_N_sf"/>
</dbReference>
<sequence length="258" mass="28744">MFERLKEDIACVFERDPAARTTFEILTNYPGLHAVILHRLSYRLWQADWKWLARTLSTFTRWLTGIEIHPGAQIGHRFFIDHGMGVVIGETACIGDDCTLYHGVTLGGTTWQKGKRHPTLGNDVVVGAGAKVLGPITIGNGARIGSNAVILKSVPEGATVVGIPGRIIKVDTNYERHHKQALEKKIYDAYGIPQDMPDIDPIQYAINYMLDDIDFMDKRLQLLCEAVKKMSGENLPAELESCRIRLPRNINSANPPAE</sequence>
<evidence type="ECO:0000256" key="2">
    <source>
        <dbReference type="ARBA" id="ARBA00007274"/>
    </source>
</evidence>
<evidence type="ECO:0000313" key="10">
    <source>
        <dbReference type="EMBL" id="BAP55863.1"/>
    </source>
</evidence>
<dbReference type="KEGG" id="tig:THII_1566"/>
<dbReference type="CDD" id="cd03354">
    <property type="entry name" value="LbH_SAT"/>
    <property type="match status" value="1"/>
</dbReference>
<dbReference type="NCBIfam" id="TIGR01172">
    <property type="entry name" value="cysE"/>
    <property type="match status" value="1"/>
</dbReference>
<accession>A0A090ADE2</accession>
<keyword evidence="6 10" id="KW-0808">Transferase</keyword>
<comment type="similarity">
    <text evidence="2">Belongs to the transferase hexapeptide repeat family.</text>
</comment>
<evidence type="ECO:0000256" key="7">
    <source>
        <dbReference type="ARBA" id="ARBA00022737"/>
    </source>
</evidence>
<organism evidence="10 11">
    <name type="scientific">Thioploca ingrica</name>
    <dbReference type="NCBI Taxonomy" id="40754"/>
    <lineage>
        <taxon>Bacteria</taxon>
        <taxon>Pseudomonadati</taxon>
        <taxon>Pseudomonadota</taxon>
        <taxon>Gammaproteobacteria</taxon>
        <taxon>Thiotrichales</taxon>
        <taxon>Thiotrichaceae</taxon>
        <taxon>Thioploca</taxon>
    </lineage>
</organism>
<keyword evidence="4" id="KW-0963">Cytoplasm</keyword>
<gene>
    <name evidence="10" type="ORF">THII_1566</name>
</gene>
<comment type="subcellular location">
    <subcellularLocation>
        <location evidence="1">Cytoplasm</location>
    </subcellularLocation>
</comment>
<dbReference type="InterPro" id="IPR005881">
    <property type="entry name" value="Ser_O-AcTrfase"/>
</dbReference>
<dbReference type="FunFam" id="2.160.10.10:FF:000007">
    <property type="entry name" value="Serine acetyltransferase"/>
    <property type="match status" value="1"/>
</dbReference>
<keyword evidence="11" id="KW-1185">Reference proteome</keyword>
<dbReference type="PANTHER" id="PTHR42811">
    <property type="entry name" value="SERINE ACETYLTRANSFERASE"/>
    <property type="match status" value="1"/>
</dbReference>
<protein>
    <recommendedName>
        <fullName evidence="3">serine O-acetyltransferase</fullName>
        <ecNumber evidence="3">2.3.1.30</ecNumber>
    </recommendedName>
</protein>
<dbReference type="HOGENOM" id="CLU_051638_10_0_6"/>
<keyword evidence="8" id="KW-0012">Acyltransferase</keyword>
<dbReference type="InterPro" id="IPR001451">
    <property type="entry name" value="Hexapep"/>
</dbReference>
<dbReference type="InterPro" id="IPR053376">
    <property type="entry name" value="Serine_acetyltransferase"/>
</dbReference>
<dbReference type="Pfam" id="PF00132">
    <property type="entry name" value="Hexapep"/>
    <property type="match status" value="1"/>
</dbReference>
<evidence type="ECO:0000256" key="3">
    <source>
        <dbReference type="ARBA" id="ARBA00013266"/>
    </source>
</evidence>
<evidence type="ECO:0000256" key="4">
    <source>
        <dbReference type="ARBA" id="ARBA00022490"/>
    </source>
</evidence>
<dbReference type="EC" id="2.3.1.30" evidence="3"/>
<dbReference type="EMBL" id="AP014633">
    <property type="protein sequence ID" value="BAP55863.1"/>
    <property type="molecule type" value="Genomic_DNA"/>
</dbReference>
<evidence type="ECO:0000256" key="1">
    <source>
        <dbReference type="ARBA" id="ARBA00004496"/>
    </source>
</evidence>
<name>A0A090ADE2_9GAMM</name>
<evidence type="ECO:0000256" key="6">
    <source>
        <dbReference type="ARBA" id="ARBA00022679"/>
    </source>
</evidence>
<dbReference type="InterPro" id="IPR045304">
    <property type="entry name" value="LbH_SAT"/>
</dbReference>
<dbReference type="InterPro" id="IPR011004">
    <property type="entry name" value="Trimer_LpxA-like_sf"/>
</dbReference>
<proteinExistence type="inferred from homology"/>
<reference evidence="10 11" key="1">
    <citation type="journal article" date="2014" name="ISME J.">
        <title>Ecophysiology of Thioploca ingrica as revealed by the complete genome sequence supplemented with proteomic evidence.</title>
        <authorList>
            <person name="Kojima H."/>
            <person name="Ogura Y."/>
            <person name="Yamamoto N."/>
            <person name="Togashi T."/>
            <person name="Mori H."/>
            <person name="Watanabe T."/>
            <person name="Nemoto F."/>
            <person name="Kurokawa K."/>
            <person name="Hayashi T."/>
            <person name="Fukui M."/>
        </authorList>
    </citation>
    <scope>NUCLEOTIDE SEQUENCE [LARGE SCALE GENOMIC DNA]</scope>
</reference>
<dbReference type="GO" id="GO:0009001">
    <property type="term" value="F:serine O-acetyltransferase activity"/>
    <property type="evidence" value="ECO:0007669"/>
    <property type="project" value="UniProtKB-EC"/>
</dbReference>
<evidence type="ECO:0000256" key="9">
    <source>
        <dbReference type="ARBA" id="ARBA00049486"/>
    </source>
</evidence>
<comment type="catalytic activity">
    <reaction evidence="9">
        <text>L-serine + acetyl-CoA = O-acetyl-L-serine + CoA</text>
        <dbReference type="Rhea" id="RHEA:24560"/>
        <dbReference type="ChEBI" id="CHEBI:33384"/>
        <dbReference type="ChEBI" id="CHEBI:57287"/>
        <dbReference type="ChEBI" id="CHEBI:57288"/>
        <dbReference type="ChEBI" id="CHEBI:58340"/>
        <dbReference type="EC" id="2.3.1.30"/>
    </reaction>
</comment>
<evidence type="ECO:0000313" key="11">
    <source>
        <dbReference type="Proteomes" id="UP000031623"/>
    </source>
</evidence>
<dbReference type="STRING" id="40754.THII_1566"/>
<dbReference type="GO" id="GO:0006535">
    <property type="term" value="P:cysteine biosynthetic process from serine"/>
    <property type="evidence" value="ECO:0007669"/>
    <property type="project" value="InterPro"/>
</dbReference>
<dbReference type="AlphaFoldDB" id="A0A090ADE2"/>
<evidence type="ECO:0000256" key="8">
    <source>
        <dbReference type="ARBA" id="ARBA00023315"/>
    </source>
</evidence>